<dbReference type="EMBL" id="CP062310">
    <property type="protein sequence ID" value="QOJ78317.1"/>
    <property type="molecule type" value="Genomic_DNA"/>
</dbReference>
<evidence type="ECO:0000313" key="7">
    <source>
        <dbReference type="Proteomes" id="UP000594121"/>
    </source>
</evidence>
<gene>
    <name evidence="4 6" type="primary">moaC</name>
    <name evidence="6" type="ORF">IG193_06000</name>
</gene>
<dbReference type="PANTHER" id="PTHR22960">
    <property type="entry name" value="MOLYBDOPTERIN COFACTOR SYNTHESIS PROTEIN A"/>
    <property type="match status" value="1"/>
</dbReference>
<dbReference type="InterPro" id="IPR036522">
    <property type="entry name" value="MoaC_sf"/>
</dbReference>
<dbReference type="NCBIfam" id="NF006870">
    <property type="entry name" value="PRK09364.1"/>
    <property type="match status" value="1"/>
</dbReference>
<dbReference type="InterPro" id="IPR002820">
    <property type="entry name" value="Mopterin_CF_biosynth-C_dom"/>
</dbReference>
<dbReference type="RefSeq" id="WP_192818289.1">
    <property type="nucleotide sequence ID" value="NZ_CP062310.1"/>
</dbReference>
<proteinExistence type="inferred from homology"/>
<feature type="binding site" evidence="4">
    <location>
        <begin position="69"/>
        <end position="71"/>
    </location>
    <ligand>
        <name>substrate</name>
    </ligand>
</feature>
<dbReference type="AlphaFoldDB" id="A0A7L9FF55"/>
<evidence type="ECO:0000313" key="6">
    <source>
        <dbReference type="EMBL" id="QOJ78317.1"/>
    </source>
</evidence>
<dbReference type="EC" id="4.6.1.17" evidence="4"/>
<dbReference type="SUPFAM" id="SSF55040">
    <property type="entry name" value="Molybdenum cofactor biosynthesis protein C, MoaC"/>
    <property type="match status" value="1"/>
</dbReference>
<evidence type="ECO:0000256" key="4">
    <source>
        <dbReference type="HAMAP-Rule" id="MF_01224"/>
    </source>
</evidence>
<accession>A0A7L9FF55</accession>
<evidence type="ECO:0000256" key="1">
    <source>
        <dbReference type="ARBA" id="ARBA00005046"/>
    </source>
</evidence>
<sequence length="150" mass="16622">MSGEVRVSMVDITEKPVVYREATARGFIRLRKETVNAIREGKVPKGDVLNVARIAAVQAVKRTWDLLPLCHPIPITSVSVDFNVREDGVEVTVTVKATSKTGVEMEALTGASIALLTVWDMVKALEKDERGQYPYTSIQEIKVVEKIKRA</sequence>
<dbReference type="NCBIfam" id="TIGR00581">
    <property type="entry name" value="moaC"/>
    <property type="match status" value="1"/>
</dbReference>
<organism evidence="6 7">
    <name type="scientific">Infirmifilum lucidum</name>
    <dbReference type="NCBI Taxonomy" id="2776706"/>
    <lineage>
        <taxon>Archaea</taxon>
        <taxon>Thermoproteota</taxon>
        <taxon>Thermoprotei</taxon>
        <taxon>Thermofilales</taxon>
        <taxon>Thermofilaceae</taxon>
        <taxon>Infirmifilum</taxon>
    </lineage>
</organism>
<dbReference type="GO" id="GO:0061799">
    <property type="term" value="F:cyclic pyranopterin monophosphate synthase activity"/>
    <property type="evidence" value="ECO:0007669"/>
    <property type="project" value="UniProtKB-UniRule"/>
</dbReference>
<dbReference type="NCBIfam" id="NF008999">
    <property type="entry name" value="PRK12343.1"/>
    <property type="match status" value="1"/>
</dbReference>
<feature type="binding site" evidence="4">
    <location>
        <begin position="105"/>
        <end position="106"/>
    </location>
    <ligand>
        <name>substrate</name>
    </ligand>
</feature>
<protein>
    <recommendedName>
        <fullName evidence="4">Probable cyclic pyranopterin monophosphate synthase</fullName>
        <ecNumber evidence="4">4.6.1.17</ecNumber>
    </recommendedName>
    <alternativeName>
        <fullName evidence="4">Molybdenum cofactor biosynthesis protein C</fullName>
    </alternativeName>
</protein>
<feature type="domain" description="Molybdopterin cofactor biosynthesis C (MoaC)" evidence="5">
    <location>
        <begin position="9"/>
        <end position="147"/>
    </location>
</feature>
<comment type="pathway">
    <text evidence="1 4">Cofactor biosynthesis; molybdopterin biosynthesis.</text>
</comment>
<feature type="active site" evidence="4">
    <location>
        <position position="120"/>
    </location>
</feature>
<dbReference type="UniPathway" id="UPA00344"/>
<dbReference type="Proteomes" id="UP000594121">
    <property type="component" value="Chromosome"/>
</dbReference>
<comment type="catalytic activity">
    <reaction evidence="4">
        <text>(8S)-3',8-cyclo-7,8-dihydroguanosine 5'-triphosphate = cyclic pyranopterin phosphate + diphosphate</text>
        <dbReference type="Rhea" id="RHEA:49580"/>
        <dbReference type="ChEBI" id="CHEBI:33019"/>
        <dbReference type="ChEBI" id="CHEBI:59648"/>
        <dbReference type="ChEBI" id="CHEBI:131766"/>
        <dbReference type="EC" id="4.6.1.17"/>
    </reaction>
</comment>
<keyword evidence="7" id="KW-1185">Reference proteome</keyword>
<evidence type="ECO:0000256" key="2">
    <source>
        <dbReference type="ARBA" id="ARBA00023150"/>
    </source>
</evidence>
<evidence type="ECO:0000256" key="3">
    <source>
        <dbReference type="ARBA" id="ARBA00023239"/>
    </source>
</evidence>
<comment type="subunit">
    <text evidence="4">Homohexamer; trimer of dimers.</text>
</comment>
<dbReference type="Pfam" id="PF01967">
    <property type="entry name" value="MoaC"/>
    <property type="match status" value="1"/>
</dbReference>
<dbReference type="HAMAP" id="MF_01224_A">
    <property type="entry name" value="MoaC_A"/>
    <property type="match status" value="1"/>
</dbReference>
<dbReference type="FunCoup" id="A0A7L9FF55">
    <property type="interactions" value="34"/>
</dbReference>
<dbReference type="InterPro" id="IPR023045">
    <property type="entry name" value="MoaC"/>
</dbReference>
<reference evidence="6 7" key="1">
    <citation type="submission" date="2020-10" db="EMBL/GenBank/DDBJ databases">
        <title>Thermofilum lucidum 3507LT sp. nov. a novel member of Thermofilaceae family isolated from Chile hot spring, and proposal of description order Thermofilales.</title>
        <authorList>
            <person name="Zayulina K.S."/>
            <person name="Elcheninov A.G."/>
            <person name="Toshchakov S.V."/>
            <person name="Kublanov I.V."/>
        </authorList>
    </citation>
    <scope>NUCLEOTIDE SEQUENCE [LARGE SCALE GENOMIC DNA]</scope>
    <source>
        <strain evidence="6 7">3507LT</strain>
    </source>
</reference>
<dbReference type="InterPro" id="IPR050105">
    <property type="entry name" value="MoCo_biosynth_MoaA/MoaC"/>
</dbReference>
<keyword evidence="2 4" id="KW-0501">Molybdenum cofactor biosynthesis</keyword>
<comment type="similarity">
    <text evidence="4">Belongs to the MoaC family.</text>
</comment>
<dbReference type="GO" id="GO:0006777">
    <property type="term" value="P:Mo-molybdopterin cofactor biosynthetic process"/>
    <property type="evidence" value="ECO:0007669"/>
    <property type="project" value="UniProtKB-UniRule"/>
</dbReference>
<dbReference type="InterPro" id="IPR023047">
    <property type="entry name" value="Mo_CF_biosynth-C_arc"/>
</dbReference>
<dbReference type="InParanoid" id="A0A7L9FF55"/>
<dbReference type="PANTHER" id="PTHR22960:SF29">
    <property type="entry name" value="CYCLIC PYRANOPTERIN MONOPHOSPHATE SYNTHASE"/>
    <property type="match status" value="1"/>
</dbReference>
<dbReference type="GeneID" id="59149430"/>
<name>A0A7L9FF55_9CREN</name>
<evidence type="ECO:0000259" key="5">
    <source>
        <dbReference type="Pfam" id="PF01967"/>
    </source>
</evidence>
<dbReference type="CDD" id="cd01419">
    <property type="entry name" value="MoaC_A"/>
    <property type="match status" value="1"/>
</dbReference>
<comment type="function">
    <text evidence="4">Catalyzes the conversion of (8S)-3',8-cyclo-7,8-dihydroguanosine 5'-triphosphate to cyclic pyranopterin monophosphate (cPMP).</text>
</comment>
<dbReference type="Gene3D" id="3.30.70.640">
    <property type="entry name" value="Molybdopterin cofactor biosynthesis C (MoaC) domain"/>
    <property type="match status" value="1"/>
</dbReference>
<dbReference type="KEGG" id="thel:IG193_06000"/>
<keyword evidence="3 4" id="KW-0456">Lyase</keyword>